<sequence>MGQMSGTPKSRNLGQNEPYMRHIRTILLGLIGLAFATGASAQMKDKVTDTLKTPTVQCEMCKKRIEDYMSHEDGITKINVDWRKKITIVTYQTSRTNIENIKTAIANVGYDAGDVTANPDSYKALPLCCKKPEDGGGMPKRQ</sequence>
<gene>
    <name evidence="2" type="ORF">EDB95_4862</name>
</gene>
<dbReference type="SUPFAM" id="SSF55008">
    <property type="entry name" value="HMA, heavy metal-associated domain"/>
    <property type="match status" value="1"/>
</dbReference>
<evidence type="ECO:0000259" key="1">
    <source>
        <dbReference type="PROSITE" id="PS50846"/>
    </source>
</evidence>
<dbReference type="InterPro" id="IPR006121">
    <property type="entry name" value="HMA_dom"/>
</dbReference>
<evidence type="ECO:0000313" key="2">
    <source>
        <dbReference type="EMBL" id="TDW97025.1"/>
    </source>
</evidence>
<accession>A0A4R8DHL6</accession>
<feature type="domain" description="HMA" evidence="1">
    <location>
        <begin position="47"/>
        <end position="113"/>
    </location>
</feature>
<dbReference type="Proteomes" id="UP000294498">
    <property type="component" value="Unassembled WGS sequence"/>
</dbReference>
<dbReference type="EMBL" id="SODV01000002">
    <property type="protein sequence ID" value="TDW97025.1"/>
    <property type="molecule type" value="Genomic_DNA"/>
</dbReference>
<protein>
    <submittedName>
        <fullName evidence="2">Copper chaperone CopZ</fullName>
    </submittedName>
</protein>
<dbReference type="Gene3D" id="3.30.70.100">
    <property type="match status" value="1"/>
</dbReference>
<dbReference type="InterPro" id="IPR036163">
    <property type="entry name" value="HMA_dom_sf"/>
</dbReference>
<dbReference type="CDD" id="cd00371">
    <property type="entry name" value="HMA"/>
    <property type="match status" value="1"/>
</dbReference>
<dbReference type="AlphaFoldDB" id="A0A4R8DHL6"/>
<comment type="caution">
    <text evidence="2">The sequence shown here is derived from an EMBL/GenBank/DDBJ whole genome shotgun (WGS) entry which is preliminary data.</text>
</comment>
<proteinExistence type="predicted"/>
<name>A0A4R8DHL6_9BACT</name>
<keyword evidence="3" id="KW-1185">Reference proteome</keyword>
<dbReference type="GO" id="GO:0046872">
    <property type="term" value="F:metal ion binding"/>
    <property type="evidence" value="ECO:0007669"/>
    <property type="project" value="InterPro"/>
</dbReference>
<dbReference type="Pfam" id="PF00403">
    <property type="entry name" value="HMA"/>
    <property type="match status" value="1"/>
</dbReference>
<dbReference type="PROSITE" id="PS50846">
    <property type="entry name" value="HMA_2"/>
    <property type="match status" value="1"/>
</dbReference>
<reference evidence="2 3" key="1">
    <citation type="submission" date="2019-03" db="EMBL/GenBank/DDBJ databases">
        <title>Genomic Encyclopedia of Type Strains, Phase IV (KMG-IV): sequencing the most valuable type-strain genomes for metagenomic binning, comparative biology and taxonomic classification.</title>
        <authorList>
            <person name="Goeker M."/>
        </authorList>
    </citation>
    <scope>NUCLEOTIDE SEQUENCE [LARGE SCALE GENOMIC DNA]</scope>
    <source>
        <strain evidence="2 3">DSM 100059</strain>
    </source>
</reference>
<organism evidence="2 3">
    <name type="scientific">Dinghuibacter silviterrae</name>
    <dbReference type="NCBI Taxonomy" id="1539049"/>
    <lineage>
        <taxon>Bacteria</taxon>
        <taxon>Pseudomonadati</taxon>
        <taxon>Bacteroidota</taxon>
        <taxon>Chitinophagia</taxon>
        <taxon>Chitinophagales</taxon>
        <taxon>Chitinophagaceae</taxon>
        <taxon>Dinghuibacter</taxon>
    </lineage>
</organism>
<evidence type="ECO:0000313" key="3">
    <source>
        <dbReference type="Proteomes" id="UP000294498"/>
    </source>
</evidence>